<dbReference type="InterPro" id="IPR004087">
    <property type="entry name" value="KH_dom"/>
</dbReference>
<dbReference type="GO" id="GO:0006402">
    <property type="term" value="P:mRNA catabolic process"/>
    <property type="evidence" value="ECO:0007669"/>
    <property type="project" value="UniProtKB-UniRule"/>
</dbReference>
<reference evidence="9" key="1">
    <citation type="journal article" date="2021" name="PeerJ">
        <title>Extensive microbial diversity within the chicken gut microbiome revealed by metagenomics and culture.</title>
        <authorList>
            <person name="Gilroy R."/>
            <person name="Ravi A."/>
            <person name="Getino M."/>
            <person name="Pursley I."/>
            <person name="Horton D.L."/>
            <person name="Alikhan N.F."/>
            <person name="Baker D."/>
            <person name="Gharbi K."/>
            <person name="Hall N."/>
            <person name="Watson M."/>
            <person name="Adriaenssens E.M."/>
            <person name="Foster-Nyarko E."/>
            <person name="Jarju S."/>
            <person name="Secka A."/>
            <person name="Antonio M."/>
            <person name="Oren A."/>
            <person name="Chaudhuri R.R."/>
            <person name="La Ragione R."/>
            <person name="Hildebrand F."/>
            <person name="Pallen M.J."/>
        </authorList>
    </citation>
    <scope>NUCLEOTIDE SEQUENCE</scope>
    <source>
        <strain evidence="9">ChiHjej10B9-743</strain>
    </source>
</reference>
<dbReference type="EMBL" id="DXCP01000056">
    <property type="protein sequence ID" value="HIY80260.1"/>
    <property type="molecule type" value="Genomic_DNA"/>
</dbReference>
<dbReference type="PROSITE" id="PS50084">
    <property type="entry name" value="KH_TYPE_1"/>
    <property type="match status" value="1"/>
</dbReference>
<accession>A0A9D1ZCM7</accession>
<comment type="function">
    <text evidence="5">Endoribonuclease that initiates mRNA decay.</text>
</comment>
<evidence type="ECO:0000256" key="6">
    <source>
        <dbReference type="NCBIfam" id="TIGR03319"/>
    </source>
</evidence>
<evidence type="ECO:0000256" key="2">
    <source>
        <dbReference type="ARBA" id="ARBA00022759"/>
    </source>
</evidence>
<dbReference type="NCBIfam" id="TIGR03319">
    <property type="entry name" value="RNase_Y"/>
    <property type="match status" value="1"/>
</dbReference>
<evidence type="ECO:0000256" key="1">
    <source>
        <dbReference type="ARBA" id="ARBA00022722"/>
    </source>
</evidence>
<dbReference type="InterPro" id="IPR017705">
    <property type="entry name" value="Ribonuclease_Y"/>
</dbReference>
<dbReference type="Gene3D" id="3.30.1370.10">
    <property type="entry name" value="K Homology domain, type 1"/>
    <property type="match status" value="1"/>
</dbReference>
<feature type="domain" description="HD" evidence="8">
    <location>
        <begin position="336"/>
        <end position="429"/>
    </location>
</feature>
<protein>
    <recommendedName>
        <fullName evidence="5 6">Ribonuclease Y</fullName>
        <shortName evidence="5">RNase Y</shortName>
        <ecNumber evidence="5 6">3.1.-.-</ecNumber>
    </recommendedName>
</protein>
<dbReference type="FunFam" id="1.10.3210.10:FF:000013">
    <property type="entry name" value="Ribonuclease Y"/>
    <property type="match status" value="1"/>
</dbReference>
<dbReference type="SUPFAM" id="SSF109604">
    <property type="entry name" value="HD-domain/PDEase-like"/>
    <property type="match status" value="1"/>
</dbReference>
<dbReference type="HAMAP" id="MF_00335">
    <property type="entry name" value="RNase_Y"/>
    <property type="match status" value="1"/>
</dbReference>
<dbReference type="InterPro" id="IPR022711">
    <property type="entry name" value="RNase_Y_N"/>
</dbReference>
<dbReference type="PROSITE" id="PS51831">
    <property type="entry name" value="HD"/>
    <property type="match status" value="1"/>
</dbReference>
<dbReference type="InterPro" id="IPR006675">
    <property type="entry name" value="HDIG_dom"/>
</dbReference>
<dbReference type="CDD" id="cd22431">
    <property type="entry name" value="KH-I_RNaseY"/>
    <property type="match status" value="1"/>
</dbReference>
<keyword evidence="5" id="KW-1133">Transmembrane helix</keyword>
<dbReference type="Pfam" id="PF12072">
    <property type="entry name" value="RNase_Y_N"/>
    <property type="match status" value="1"/>
</dbReference>
<dbReference type="GO" id="GO:0004521">
    <property type="term" value="F:RNA endonuclease activity"/>
    <property type="evidence" value="ECO:0007669"/>
    <property type="project" value="UniProtKB-UniRule"/>
</dbReference>
<dbReference type="NCBIfam" id="TIGR00277">
    <property type="entry name" value="HDIG"/>
    <property type="match status" value="1"/>
</dbReference>
<dbReference type="Pfam" id="PF00013">
    <property type="entry name" value="KH_1"/>
    <property type="match status" value="1"/>
</dbReference>
<feature type="transmembrane region" description="Helical" evidence="5">
    <location>
        <begin position="6"/>
        <end position="25"/>
    </location>
</feature>
<keyword evidence="5" id="KW-0472">Membrane</keyword>
<proteinExistence type="inferred from homology"/>
<feature type="compositionally biased region" description="Basic and acidic residues" evidence="7">
    <location>
        <begin position="98"/>
        <end position="111"/>
    </location>
</feature>
<name>A0A9D1ZCM7_9ACTN</name>
<dbReference type="InterPro" id="IPR036612">
    <property type="entry name" value="KH_dom_type_1_sf"/>
</dbReference>
<dbReference type="GO" id="GO:0005886">
    <property type="term" value="C:plasma membrane"/>
    <property type="evidence" value="ECO:0007669"/>
    <property type="project" value="UniProtKB-SubCell"/>
</dbReference>
<feature type="compositionally biased region" description="Basic and acidic residues" evidence="7">
    <location>
        <begin position="80"/>
        <end position="90"/>
    </location>
</feature>
<sequence length="520" mass="57318">MTDPITIVVGAVCLVVGAALVYFVLAGKSGSKLRDAEAQLASARTEADRITQEAARQAENAKKEAVLEAKEEILQLKQNSEAEEKKRKGELQNLESRIMQREESLDHRNDALDRREHQLSSLQGQLDRRKSDLDELMERQGAELERIAGLSTEEAHDELLARVRAESVREEAQILREAEQRVRAQAEKTAREIVSTAIQRCAADQAGEITVTSVHIPSDDLKGRIIGREGRNIRTFEQVSGVSLVIDDTPETVVLSSFDPVRRETARVALENLIADGRIHPARIEELYKKAEALVAERVREAGEQAAFDAGIHDLHPELVKTLGALRYRTSFGQNVLSHSIQVSALCGIMASELGLDDAAAKRAGLLHDLGKAIDHEVEGPHAVIGADLARRYGERPEIVHAIEAHHADVDPDTVLDVLVQAADAISAARPGARRESAENYIKRLEKLEEISNAHDGVERTYAMQAGRELHVMVEPEKISDAQATVLAHDIAKQIEDEMEYPGQVRVVVIRESRAVDVAK</sequence>
<dbReference type="GO" id="GO:0016787">
    <property type="term" value="F:hydrolase activity"/>
    <property type="evidence" value="ECO:0007669"/>
    <property type="project" value="UniProtKB-KW"/>
</dbReference>
<dbReference type="SMART" id="SM00322">
    <property type="entry name" value="KH"/>
    <property type="match status" value="1"/>
</dbReference>
<comment type="subcellular location">
    <subcellularLocation>
        <location evidence="5">Cell membrane</location>
        <topology evidence="5">Single-pass membrane protein</topology>
    </subcellularLocation>
</comment>
<comment type="similarity">
    <text evidence="5">Belongs to the RNase Y family.</text>
</comment>
<dbReference type="InterPro" id="IPR006674">
    <property type="entry name" value="HD_domain"/>
</dbReference>
<evidence type="ECO:0000259" key="8">
    <source>
        <dbReference type="PROSITE" id="PS51831"/>
    </source>
</evidence>
<dbReference type="AlphaFoldDB" id="A0A9D1ZCM7"/>
<evidence type="ECO:0000256" key="5">
    <source>
        <dbReference type="HAMAP-Rule" id="MF_00335"/>
    </source>
</evidence>
<reference evidence="9" key="2">
    <citation type="submission" date="2021-04" db="EMBL/GenBank/DDBJ databases">
        <authorList>
            <person name="Gilroy R."/>
        </authorList>
    </citation>
    <scope>NUCLEOTIDE SEQUENCE</scope>
    <source>
        <strain evidence="9">ChiHjej10B9-743</strain>
    </source>
</reference>
<dbReference type="SUPFAM" id="SSF54791">
    <property type="entry name" value="Eukaryotic type KH-domain (KH-domain type I)"/>
    <property type="match status" value="1"/>
</dbReference>
<dbReference type="GO" id="GO:0003723">
    <property type="term" value="F:RNA binding"/>
    <property type="evidence" value="ECO:0007669"/>
    <property type="project" value="UniProtKB-UniRule"/>
</dbReference>
<comment type="caution">
    <text evidence="9">The sequence shown here is derived from an EMBL/GenBank/DDBJ whole genome shotgun (WGS) entry which is preliminary data.</text>
</comment>
<dbReference type="SMART" id="SM00471">
    <property type="entry name" value="HDc"/>
    <property type="match status" value="1"/>
</dbReference>
<evidence type="ECO:0000313" key="10">
    <source>
        <dbReference type="Proteomes" id="UP000824133"/>
    </source>
</evidence>
<dbReference type="PANTHER" id="PTHR12826:SF15">
    <property type="entry name" value="RIBONUCLEASE Y"/>
    <property type="match status" value="1"/>
</dbReference>
<evidence type="ECO:0000256" key="7">
    <source>
        <dbReference type="SAM" id="MobiDB-lite"/>
    </source>
</evidence>
<dbReference type="EC" id="3.1.-.-" evidence="5 6"/>
<dbReference type="PANTHER" id="PTHR12826">
    <property type="entry name" value="RIBONUCLEASE Y"/>
    <property type="match status" value="1"/>
</dbReference>
<feature type="region of interest" description="Disordered" evidence="7">
    <location>
        <begin position="80"/>
        <end position="111"/>
    </location>
</feature>
<dbReference type="CDD" id="cd00077">
    <property type="entry name" value="HDc"/>
    <property type="match status" value="1"/>
</dbReference>
<dbReference type="Proteomes" id="UP000824133">
    <property type="component" value="Unassembled WGS sequence"/>
</dbReference>
<gene>
    <name evidence="5 9" type="primary">rny</name>
    <name evidence="9" type="ORF">IAA42_07495</name>
</gene>
<dbReference type="InterPro" id="IPR003607">
    <property type="entry name" value="HD/PDEase_dom"/>
</dbReference>
<evidence type="ECO:0000313" key="9">
    <source>
        <dbReference type="EMBL" id="HIY80260.1"/>
    </source>
</evidence>
<dbReference type="Pfam" id="PF01966">
    <property type="entry name" value="HD"/>
    <property type="match status" value="1"/>
</dbReference>
<keyword evidence="3 5" id="KW-0378">Hydrolase</keyword>
<dbReference type="Gene3D" id="1.10.3210.10">
    <property type="entry name" value="Hypothetical protein af1432"/>
    <property type="match status" value="1"/>
</dbReference>
<keyword evidence="5" id="KW-0812">Transmembrane</keyword>
<organism evidence="9 10">
    <name type="scientific">Candidatus Olsenella excrementavium</name>
    <dbReference type="NCBI Taxonomy" id="2838709"/>
    <lineage>
        <taxon>Bacteria</taxon>
        <taxon>Bacillati</taxon>
        <taxon>Actinomycetota</taxon>
        <taxon>Coriobacteriia</taxon>
        <taxon>Coriobacteriales</taxon>
        <taxon>Atopobiaceae</taxon>
        <taxon>Olsenella</taxon>
    </lineage>
</organism>
<keyword evidence="2 5" id="KW-0255">Endonuclease</keyword>
<keyword evidence="4 5" id="KW-0694">RNA-binding</keyword>
<evidence type="ECO:0000256" key="3">
    <source>
        <dbReference type="ARBA" id="ARBA00022801"/>
    </source>
</evidence>
<dbReference type="InterPro" id="IPR004088">
    <property type="entry name" value="KH_dom_type_1"/>
</dbReference>
<keyword evidence="5" id="KW-1003">Cell membrane</keyword>
<keyword evidence="1 5" id="KW-0540">Nuclease</keyword>
<evidence type="ECO:0000256" key="4">
    <source>
        <dbReference type="ARBA" id="ARBA00022884"/>
    </source>
</evidence>